<evidence type="ECO:0000313" key="5">
    <source>
        <dbReference type="Proteomes" id="UP000245539"/>
    </source>
</evidence>
<accession>A0A317C3P3</accession>
<dbReference type="EMBL" id="QGKM01000076">
    <property type="protein sequence ID" value="PWQ92791.1"/>
    <property type="molecule type" value="Genomic_DNA"/>
</dbReference>
<dbReference type="AlphaFoldDB" id="A0A317C3P3"/>
<evidence type="ECO:0000313" key="4">
    <source>
        <dbReference type="EMBL" id="PWQ92791.1"/>
    </source>
</evidence>
<protein>
    <recommendedName>
        <fullName evidence="3">OmpA-like domain-containing protein</fullName>
    </recommendedName>
</protein>
<dbReference type="InterPro" id="IPR006665">
    <property type="entry name" value="OmpA-like"/>
</dbReference>
<organism evidence="4 5">
    <name type="scientific">Leucothrix pacifica</name>
    <dbReference type="NCBI Taxonomy" id="1247513"/>
    <lineage>
        <taxon>Bacteria</taxon>
        <taxon>Pseudomonadati</taxon>
        <taxon>Pseudomonadota</taxon>
        <taxon>Gammaproteobacteria</taxon>
        <taxon>Thiotrichales</taxon>
        <taxon>Thiotrichaceae</taxon>
        <taxon>Leucothrix</taxon>
    </lineage>
</organism>
<keyword evidence="5" id="KW-1185">Reference proteome</keyword>
<reference evidence="4 5" key="1">
    <citation type="submission" date="2018-05" db="EMBL/GenBank/DDBJ databases">
        <title>Leucothrix arctica sp. nov., isolated from Arctic seawater.</title>
        <authorList>
            <person name="Choi A."/>
            <person name="Baek K."/>
        </authorList>
    </citation>
    <scope>NUCLEOTIDE SEQUENCE [LARGE SCALE GENOMIC DNA]</scope>
    <source>
        <strain evidence="4 5">JCM 18388</strain>
    </source>
</reference>
<feature type="domain" description="OmpA-like" evidence="3">
    <location>
        <begin position="306"/>
        <end position="423"/>
    </location>
</feature>
<evidence type="ECO:0000259" key="3">
    <source>
        <dbReference type="PROSITE" id="PS51123"/>
    </source>
</evidence>
<keyword evidence="1" id="KW-0472">Membrane</keyword>
<gene>
    <name evidence="4" type="ORF">DKW60_19475</name>
</gene>
<dbReference type="GO" id="GO:0016020">
    <property type="term" value="C:membrane"/>
    <property type="evidence" value="ECO:0007669"/>
    <property type="project" value="UniProtKB-UniRule"/>
</dbReference>
<dbReference type="PANTHER" id="PTHR30329">
    <property type="entry name" value="STATOR ELEMENT OF FLAGELLAR MOTOR COMPLEX"/>
    <property type="match status" value="1"/>
</dbReference>
<dbReference type="SUPFAM" id="SSF103088">
    <property type="entry name" value="OmpA-like"/>
    <property type="match status" value="1"/>
</dbReference>
<dbReference type="Proteomes" id="UP000245539">
    <property type="component" value="Unassembled WGS sequence"/>
</dbReference>
<dbReference type="InterPro" id="IPR007055">
    <property type="entry name" value="BON_dom"/>
</dbReference>
<comment type="caution">
    <text evidence="4">The sequence shown here is derived from an EMBL/GenBank/DDBJ whole genome shotgun (WGS) entry which is preliminary data.</text>
</comment>
<dbReference type="Gene3D" id="3.40.1520.20">
    <property type="match status" value="2"/>
</dbReference>
<dbReference type="RefSeq" id="WP_109839341.1">
    <property type="nucleotide sequence ID" value="NZ_QGKM01000076.1"/>
</dbReference>
<dbReference type="Gene3D" id="3.30.1330.60">
    <property type="entry name" value="OmpA-like domain"/>
    <property type="match status" value="1"/>
</dbReference>
<feature type="region of interest" description="Disordered" evidence="2">
    <location>
        <begin position="101"/>
        <end position="142"/>
    </location>
</feature>
<sequence length="423" mass="45338">MKKLLIFILALIAIAVLGWFAIYQLKAPAIQSDIQKRSTEALASNSLDWVNVAVDGRDVTLSGSAPSEQLKQHALETANVYGVRQLTDNIQLASVAASDIKEPEVEAEPTQAPETGQVAEKVEEPTQEVAEQSDNESKSAEPVAADVAVAKVDINANAIPYRMNISKDDIGVYVFEGVVPNPEYKQAVDAHMQSVGADPVRARWQVDVSSEAPPANWQDNTLKSISALQLLQEGSVNLDGDQALVKGVAVSQDVSDQAESLVQSLSSDFASTDVAFDIASPKQVVQNNEAVPMVGSSKYAEKFCQTEFDALLKQEKIQFQSGSTEVEKSSLVLLEKVAQVASRCPDHQIQVHGYTDSNGAAAANKKLSKSRAEAVSSLLAGLGLAEKRLLAVGHGEAKPIASNKTEKGRAQNRRIELIVKGLK</sequence>
<dbReference type="PANTHER" id="PTHR30329:SF21">
    <property type="entry name" value="LIPOPROTEIN YIAD-RELATED"/>
    <property type="match status" value="1"/>
</dbReference>
<dbReference type="PROSITE" id="PS51123">
    <property type="entry name" value="OMPA_2"/>
    <property type="match status" value="1"/>
</dbReference>
<name>A0A317C3P3_9GAMM</name>
<dbReference type="Pfam" id="PF00691">
    <property type="entry name" value="OmpA"/>
    <property type="match status" value="1"/>
</dbReference>
<dbReference type="CDD" id="cd07185">
    <property type="entry name" value="OmpA_C-like"/>
    <property type="match status" value="1"/>
</dbReference>
<evidence type="ECO:0000256" key="2">
    <source>
        <dbReference type="SAM" id="MobiDB-lite"/>
    </source>
</evidence>
<evidence type="ECO:0000256" key="1">
    <source>
        <dbReference type="PROSITE-ProRule" id="PRU00473"/>
    </source>
</evidence>
<dbReference type="InterPro" id="IPR050330">
    <property type="entry name" value="Bact_OuterMem_StrucFunc"/>
</dbReference>
<proteinExistence type="predicted"/>
<dbReference type="Pfam" id="PF04972">
    <property type="entry name" value="BON"/>
    <property type="match status" value="1"/>
</dbReference>
<dbReference type="InterPro" id="IPR036737">
    <property type="entry name" value="OmpA-like_sf"/>
</dbReference>
<dbReference type="OrthoDB" id="6195779at2"/>